<dbReference type="PANTHER" id="PTHR38371">
    <property type="entry name" value="RHO GTPASE-ACTIVATING PROTEIN"/>
    <property type="match status" value="1"/>
</dbReference>
<dbReference type="EMBL" id="CM029050">
    <property type="protein sequence ID" value="KAG2568936.1"/>
    <property type="molecule type" value="Genomic_DNA"/>
</dbReference>
<feature type="region of interest" description="Disordered" evidence="1">
    <location>
        <begin position="567"/>
        <end position="586"/>
    </location>
</feature>
<feature type="region of interest" description="Disordered" evidence="1">
    <location>
        <begin position="602"/>
        <end position="653"/>
    </location>
</feature>
<feature type="region of interest" description="Disordered" evidence="1">
    <location>
        <begin position="364"/>
        <end position="390"/>
    </location>
</feature>
<feature type="region of interest" description="Disordered" evidence="1">
    <location>
        <begin position="1"/>
        <end position="262"/>
    </location>
</feature>
<dbReference type="Proteomes" id="UP000823388">
    <property type="component" value="Chromosome 7N"/>
</dbReference>
<evidence type="ECO:0000256" key="1">
    <source>
        <dbReference type="SAM" id="MobiDB-lite"/>
    </source>
</evidence>
<comment type="caution">
    <text evidence="2">The sequence shown here is derived from an EMBL/GenBank/DDBJ whole genome shotgun (WGS) entry which is preliminary data.</text>
</comment>
<feature type="region of interest" description="Disordered" evidence="1">
    <location>
        <begin position="281"/>
        <end position="302"/>
    </location>
</feature>
<evidence type="ECO:0000313" key="2">
    <source>
        <dbReference type="EMBL" id="KAG2568936.1"/>
    </source>
</evidence>
<protein>
    <submittedName>
        <fullName evidence="2">Uncharacterized protein</fullName>
    </submittedName>
</protein>
<feature type="compositionally biased region" description="Basic and acidic residues" evidence="1">
    <location>
        <begin position="91"/>
        <end position="102"/>
    </location>
</feature>
<feature type="compositionally biased region" description="Basic and acidic residues" evidence="1">
    <location>
        <begin position="602"/>
        <end position="613"/>
    </location>
</feature>
<feature type="region of interest" description="Disordered" evidence="1">
    <location>
        <begin position="396"/>
        <end position="415"/>
    </location>
</feature>
<keyword evidence="3" id="KW-1185">Reference proteome</keyword>
<gene>
    <name evidence="2" type="ORF">PVAP13_7NG363000</name>
</gene>
<feature type="compositionally biased region" description="Pro residues" evidence="1">
    <location>
        <begin position="239"/>
        <end position="251"/>
    </location>
</feature>
<proteinExistence type="predicted"/>
<dbReference type="AlphaFoldDB" id="A0A8T0QDR3"/>
<feature type="compositionally biased region" description="Polar residues" evidence="1">
    <location>
        <begin position="399"/>
        <end position="415"/>
    </location>
</feature>
<reference evidence="2" key="1">
    <citation type="submission" date="2020-05" db="EMBL/GenBank/DDBJ databases">
        <title>WGS assembly of Panicum virgatum.</title>
        <authorList>
            <person name="Lovell J.T."/>
            <person name="Jenkins J."/>
            <person name="Shu S."/>
            <person name="Juenger T.E."/>
            <person name="Schmutz J."/>
        </authorList>
    </citation>
    <scope>NUCLEOTIDE SEQUENCE</scope>
    <source>
        <strain evidence="2">AP13</strain>
    </source>
</reference>
<dbReference type="OrthoDB" id="1671977at2759"/>
<organism evidence="2 3">
    <name type="scientific">Panicum virgatum</name>
    <name type="common">Blackwell switchgrass</name>
    <dbReference type="NCBI Taxonomy" id="38727"/>
    <lineage>
        <taxon>Eukaryota</taxon>
        <taxon>Viridiplantae</taxon>
        <taxon>Streptophyta</taxon>
        <taxon>Embryophyta</taxon>
        <taxon>Tracheophyta</taxon>
        <taxon>Spermatophyta</taxon>
        <taxon>Magnoliopsida</taxon>
        <taxon>Liliopsida</taxon>
        <taxon>Poales</taxon>
        <taxon>Poaceae</taxon>
        <taxon>PACMAD clade</taxon>
        <taxon>Panicoideae</taxon>
        <taxon>Panicodae</taxon>
        <taxon>Paniceae</taxon>
        <taxon>Panicinae</taxon>
        <taxon>Panicum</taxon>
        <taxon>Panicum sect. Hiantes</taxon>
    </lineage>
</organism>
<dbReference type="PANTHER" id="PTHR38371:SF1">
    <property type="entry name" value="RHO GTPASE-ACTIVATING PROTEIN"/>
    <property type="match status" value="1"/>
</dbReference>
<dbReference type="EMBL" id="CM029050">
    <property type="protein sequence ID" value="KAG2568939.1"/>
    <property type="molecule type" value="Genomic_DNA"/>
</dbReference>
<evidence type="ECO:0000313" key="3">
    <source>
        <dbReference type="Proteomes" id="UP000823388"/>
    </source>
</evidence>
<sequence>MDFTAPSFSLGFDWDDDDPPPPAGSGPCEQPRGYAAPDAPSFSLGIDFDDDVEEEPRPPVGGRREEQARGSAAPDPPSFSLGFDDEDEDGDKLAAEQRHEQARPQVAPRAPSSVGAEDEDDDFVLAGSNQPPPETKRFKRLRKGPAPSHPVPIPQVRRCEAPDAPSFSLGFSDDDEDFFADGQHHKQSRQPAAPRAPSSFSFEDEADFFVAGDRRAEPARIEATPPKRLRKGPVLPHLTPSPPPLKVPGPPTAGVSPVMSENGALGVVGAGSLEDEIEDCTTDEDRPMRDVPPSVGSCSTSSNSKFSLLNCGVLVTQSATKVKTSKFTQTSNSSASKSLEESCTKKLLPKITISPMRKIHLLDSDTDADDNENRNKAKKPVSPVKKRQESMHKYMQEKPTLQQNSKPQGSTTVQKSEAMMNDNWATPAFDEFCNEYFKSTNDAGSSQKKEGNSFCCSKLSQPKYSIGEMEGHFQQQSTSSGAVLDDNLDGHPPAMHYFFHHDPRVRDLVHDRLNHFFPIGAGSTRENEESRGESLSYRRHFSSSTAANNDWVTPNRRIPVPTDVGKRRVHASGTQSGSGHWFTGDNGKKIYVSKNGQELTGRDAYRQYKKESGRGFNKYRKKGSSGTKQGAAKVKVETTAKQGSSRGRGKRKR</sequence>
<name>A0A8T0QDR3_PANVG</name>
<accession>A0A8T0QDR3</accession>